<feature type="compositionally biased region" description="Basic and acidic residues" evidence="1">
    <location>
        <begin position="34"/>
        <end position="43"/>
    </location>
</feature>
<dbReference type="GO" id="GO:0006351">
    <property type="term" value="P:DNA-templated transcription"/>
    <property type="evidence" value="ECO:0007669"/>
    <property type="project" value="InterPro"/>
</dbReference>
<gene>
    <name evidence="3" type="ORF">RJ640_026473</name>
</gene>
<feature type="compositionally biased region" description="Basic and acidic residues" evidence="1">
    <location>
        <begin position="16"/>
        <end position="26"/>
    </location>
</feature>
<sequence length="315" mass="34104">AIPASSTRVPLLHSPESNDHAAELNGKKKFSRRGVKETEDRIPKGTSNSSVVNVDDGSSNAGDEDSCSTRAGDAFAFDFSILRVGSGRKEGKNRVEFVTRQLFPMDGGGGGELTQEQSSRPNWVDLTFGQARFGGGFESFTTAAAAAAAASEEEPTGAEVAKLAKLEVDGFQLGTKIATTGDNSWPMPVNLKRLIWNTQKTFKVDLRRSSDMHLMEIVEAVDKLQERLKVVTGDDAMSMEAQKNATLFFSILLCSTFARASPAYQYGIDASFMVSPKIAMEIDCRGRQRGHRSKKISCKVTESIPLACISPTHNA</sequence>
<comment type="caution">
    <text evidence="3">The sequence shown here is derived from an EMBL/GenBank/DDBJ whole genome shotgun (WGS) entry which is preliminary data.</text>
</comment>
<reference evidence="3" key="1">
    <citation type="submission" date="2022-12" db="EMBL/GenBank/DDBJ databases">
        <title>Draft genome assemblies for two species of Escallonia (Escalloniales).</title>
        <authorList>
            <person name="Chanderbali A."/>
            <person name="Dervinis C."/>
            <person name="Anghel I."/>
            <person name="Soltis D."/>
            <person name="Soltis P."/>
            <person name="Zapata F."/>
        </authorList>
    </citation>
    <scope>NUCLEOTIDE SEQUENCE</scope>
    <source>
        <strain evidence="3">UCBG92.1500</strain>
        <tissue evidence="3">Leaf</tissue>
    </source>
</reference>
<dbReference type="GO" id="GO:0003677">
    <property type="term" value="F:DNA binding"/>
    <property type="evidence" value="ECO:0007669"/>
    <property type="project" value="InterPro"/>
</dbReference>
<accession>A0AA88UMW0</accession>
<feature type="compositionally biased region" description="Low complexity" evidence="1">
    <location>
        <begin position="47"/>
        <end position="60"/>
    </location>
</feature>
<proteinExistence type="predicted"/>
<evidence type="ECO:0000256" key="1">
    <source>
        <dbReference type="SAM" id="MobiDB-lite"/>
    </source>
</evidence>
<dbReference type="Pfam" id="PF04992">
    <property type="entry name" value="RNA_pol_Rpb1_6"/>
    <property type="match status" value="1"/>
</dbReference>
<dbReference type="AlphaFoldDB" id="A0AA88UMW0"/>
<dbReference type="EMBL" id="JAVXUO010001011">
    <property type="protein sequence ID" value="KAK2987193.1"/>
    <property type="molecule type" value="Genomic_DNA"/>
</dbReference>
<dbReference type="Proteomes" id="UP001187471">
    <property type="component" value="Unassembled WGS sequence"/>
</dbReference>
<dbReference type="GO" id="GO:0003899">
    <property type="term" value="F:DNA-directed RNA polymerase activity"/>
    <property type="evidence" value="ECO:0007669"/>
    <property type="project" value="InterPro"/>
</dbReference>
<protein>
    <recommendedName>
        <fullName evidence="2">RNA polymerase Rpb1 domain-containing protein</fullName>
    </recommendedName>
</protein>
<evidence type="ECO:0000259" key="2">
    <source>
        <dbReference type="Pfam" id="PF04992"/>
    </source>
</evidence>
<feature type="non-terminal residue" evidence="3">
    <location>
        <position position="1"/>
    </location>
</feature>
<name>A0AA88UMW0_9ASTE</name>
<organism evidence="3 4">
    <name type="scientific">Escallonia rubra</name>
    <dbReference type="NCBI Taxonomy" id="112253"/>
    <lineage>
        <taxon>Eukaryota</taxon>
        <taxon>Viridiplantae</taxon>
        <taxon>Streptophyta</taxon>
        <taxon>Embryophyta</taxon>
        <taxon>Tracheophyta</taxon>
        <taxon>Spermatophyta</taxon>
        <taxon>Magnoliopsida</taxon>
        <taxon>eudicotyledons</taxon>
        <taxon>Gunneridae</taxon>
        <taxon>Pentapetalae</taxon>
        <taxon>asterids</taxon>
        <taxon>campanulids</taxon>
        <taxon>Escalloniales</taxon>
        <taxon>Escalloniaceae</taxon>
        <taxon>Escallonia</taxon>
    </lineage>
</organism>
<keyword evidence="4" id="KW-1185">Reference proteome</keyword>
<dbReference type="SUPFAM" id="SSF64484">
    <property type="entry name" value="beta and beta-prime subunits of DNA dependent RNA-polymerase"/>
    <property type="match status" value="1"/>
</dbReference>
<dbReference type="InterPro" id="IPR007075">
    <property type="entry name" value="RNA_pol_Rpb1_6"/>
</dbReference>
<evidence type="ECO:0000313" key="4">
    <source>
        <dbReference type="Proteomes" id="UP001187471"/>
    </source>
</evidence>
<feature type="region of interest" description="Disordered" evidence="1">
    <location>
        <begin position="1"/>
        <end position="67"/>
    </location>
</feature>
<feature type="domain" description="RNA polymerase Rpb1" evidence="2">
    <location>
        <begin position="164"/>
        <end position="259"/>
    </location>
</feature>
<evidence type="ECO:0000313" key="3">
    <source>
        <dbReference type="EMBL" id="KAK2987193.1"/>
    </source>
</evidence>